<evidence type="ECO:0000256" key="4">
    <source>
        <dbReference type="ARBA" id="ARBA00022679"/>
    </source>
</evidence>
<dbReference type="STRING" id="1121117.SAMN02745977_00800"/>
<dbReference type="GO" id="GO:0046872">
    <property type="term" value="F:metal ion binding"/>
    <property type="evidence" value="ECO:0007669"/>
    <property type="project" value="UniProtKB-UniRule"/>
</dbReference>
<evidence type="ECO:0000256" key="3">
    <source>
        <dbReference type="ARBA" id="ARBA00022630"/>
    </source>
</evidence>
<dbReference type="Gene3D" id="3.10.520.10">
    <property type="entry name" value="ApbE-like domains"/>
    <property type="match status" value="1"/>
</dbReference>
<dbReference type="InterPro" id="IPR006311">
    <property type="entry name" value="TAT_signal"/>
</dbReference>
<dbReference type="Pfam" id="PF02424">
    <property type="entry name" value="ApbE"/>
    <property type="match status" value="1"/>
</dbReference>
<comment type="catalytic activity">
    <reaction evidence="9 10">
        <text>L-threonyl-[protein] + FAD = FMN-L-threonyl-[protein] + AMP + H(+)</text>
        <dbReference type="Rhea" id="RHEA:36847"/>
        <dbReference type="Rhea" id="RHEA-COMP:11060"/>
        <dbReference type="Rhea" id="RHEA-COMP:11061"/>
        <dbReference type="ChEBI" id="CHEBI:15378"/>
        <dbReference type="ChEBI" id="CHEBI:30013"/>
        <dbReference type="ChEBI" id="CHEBI:57692"/>
        <dbReference type="ChEBI" id="CHEBI:74257"/>
        <dbReference type="ChEBI" id="CHEBI:456215"/>
        <dbReference type="EC" id="2.7.1.180"/>
    </reaction>
</comment>
<keyword evidence="3 10" id="KW-0285">Flavoprotein</keyword>
<gene>
    <name evidence="12" type="ORF">SAMN02745977_00800</name>
</gene>
<keyword evidence="12" id="KW-0449">Lipoprotein</keyword>
<dbReference type="InterPro" id="IPR024932">
    <property type="entry name" value="ApbE"/>
</dbReference>
<evidence type="ECO:0000256" key="10">
    <source>
        <dbReference type="PIRNR" id="PIRNR006268"/>
    </source>
</evidence>
<evidence type="ECO:0000313" key="12">
    <source>
        <dbReference type="EMBL" id="SEN22426.1"/>
    </source>
</evidence>
<dbReference type="GO" id="GO:0016740">
    <property type="term" value="F:transferase activity"/>
    <property type="evidence" value="ECO:0007669"/>
    <property type="project" value="UniProtKB-UniRule"/>
</dbReference>
<dbReference type="EC" id="2.7.1.180" evidence="1 10"/>
<organism evidence="12 13">
    <name type="scientific">Brachymonas denitrificans DSM 15123</name>
    <dbReference type="NCBI Taxonomy" id="1121117"/>
    <lineage>
        <taxon>Bacteria</taxon>
        <taxon>Pseudomonadati</taxon>
        <taxon>Pseudomonadota</taxon>
        <taxon>Betaproteobacteria</taxon>
        <taxon>Burkholderiales</taxon>
        <taxon>Comamonadaceae</taxon>
        <taxon>Brachymonas</taxon>
    </lineage>
</organism>
<dbReference type="SUPFAM" id="SSF143631">
    <property type="entry name" value="ApbE-like"/>
    <property type="match status" value="1"/>
</dbReference>
<evidence type="ECO:0000313" key="13">
    <source>
        <dbReference type="Proteomes" id="UP000199531"/>
    </source>
</evidence>
<keyword evidence="5 10" id="KW-0479">Metal-binding</keyword>
<evidence type="ECO:0000256" key="8">
    <source>
        <dbReference type="ARBA" id="ARBA00031306"/>
    </source>
</evidence>
<evidence type="ECO:0000256" key="5">
    <source>
        <dbReference type="ARBA" id="ARBA00022723"/>
    </source>
</evidence>
<keyword evidence="6 10" id="KW-0274">FAD</keyword>
<comment type="cofactor">
    <cofactor evidence="11">
        <name>Mg(2+)</name>
        <dbReference type="ChEBI" id="CHEBI:18420"/>
    </cofactor>
    <cofactor evidence="11">
        <name>Mn(2+)</name>
        <dbReference type="ChEBI" id="CHEBI:29035"/>
    </cofactor>
    <text evidence="11">Magnesium. Can also use manganese.</text>
</comment>
<keyword evidence="13" id="KW-1185">Reference proteome</keyword>
<reference evidence="12 13" key="1">
    <citation type="submission" date="2016-10" db="EMBL/GenBank/DDBJ databases">
        <authorList>
            <person name="de Groot N.N."/>
        </authorList>
    </citation>
    <scope>NUCLEOTIDE SEQUENCE [LARGE SCALE GENOMIC DNA]</scope>
    <source>
        <strain evidence="12 13">DSM 15123</strain>
    </source>
</reference>
<accession>A0A1H8ESS6</accession>
<dbReference type="PIRSF" id="PIRSF006268">
    <property type="entry name" value="ApbE"/>
    <property type="match status" value="1"/>
</dbReference>
<evidence type="ECO:0000256" key="9">
    <source>
        <dbReference type="ARBA" id="ARBA00048540"/>
    </source>
</evidence>
<dbReference type="RefSeq" id="WP_159430708.1">
    <property type="nucleotide sequence ID" value="NZ_FOCW01000001.1"/>
</dbReference>
<name>A0A1H8ESS6_9BURK</name>
<dbReference type="PANTHER" id="PTHR30040:SF2">
    <property type="entry name" value="FAD:PROTEIN FMN TRANSFERASE"/>
    <property type="match status" value="1"/>
</dbReference>
<dbReference type="PROSITE" id="PS51318">
    <property type="entry name" value="TAT"/>
    <property type="match status" value="1"/>
</dbReference>
<evidence type="ECO:0000256" key="2">
    <source>
        <dbReference type="ARBA" id="ARBA00016337"/>
    </source>
</evidence>
<comment type="similarity">
    <text evidence="10">Belongs to the ApbE family.</text>
</comment>
<evidence type="ECO:0000256" key="11">
    <source>
        <dbReference type="PIRSR" id="PIRSR006268-2"/>
    </source>
</evidence>
<dbReference type="Proteomes" id="UP000199531">
    <property type="component" value="Unassembled WGS sequence"/>
</dbReference>
<protein>
    <recommendedName>
        <fullName evidence="2 10">FAD:protein FMN transferase</fullName>
        <ecNumber evidence="1 10">2.7.1.180</ecNumber>
    </recommendedName>
    <alternativeName>
        <fullName evidence="8 10">Flavin transferase</fullName>
    </alternativeName>
</protein>
<evidence type="ECO:0000256" key="6">
    <source>
        <dbReference type="ARBA" id="ARBA00022827"/>
    </source>
</evidence>
<dbReference type="OrthoDB" id="9778595at2"/>
<keyword evidence="4 10" id="KW-0808">Transferase</keyword>
<dbReference type="AlphaFoldDB" id="A0A1H8ESS6"/>
<proteinExistence type="inferred from homology"/>
<dbReference type="PANTHER" id="PTHR30040">
    <property type="entry name" value="THIAMINE BIOSYNTHESIS LIPOPROTEIN APBE"/>
    <property type="match status" value="1"/>
</dbReference>
<evidence type="ECO:0000256" key="1">
    <source>
        <dbReference type="ARBA" id="ARBA00011955"/>
    </source>
</evidence>
<feature type="binding site" evidence="11">
    <location>
        <position position="178"/>
    </location>
    <ligand>
        <name>Mg(2+)</name>
        <dbReference type="ChEBI" id="CHEBI:18420"/>
    </ligand>
</feature>
<dbReference type="EMBL" id="FOCW01000001">
    <property type="protein sequence ID" value="SEN22426.1"/>
    <property type="molecule type" value="Genomic_DNA"/>
</dbReference>
<evidence type="ECO:0000256" key="7">
    <source>
        <dbReference type="ARBA" id="ARBA00022842"/>
    </source>
</evidence>
<feature type="binding site" evidence="11">
    <location>
        <position position="293"/>
    </location>
    <ligand>
        <name>Mg(2+)</name>
        <dbReference type="ChEBI" id="CHEBI:18420"/>
    </ligand>
</feature>
<sequence>MMGSPSFSRRAVLAALGAVAPLVVLPVSASVSVPYRARRTLMGTVVDITVADGAQAGVAQKVDAAFDAMQRLEAMMSRFDSASPLSRMNQAAGAQAMAVPREMLDVLQQGQALSRKTRGAFEPLLGRLTAQADRDVGPMDNAQIQRLLPHARSSALQIDKRAGRARLTDPLARIDLGGVAKLPILQAGLDTLTQAGLQGCMINGGGDVLASRRADGQPWRIGVRDGVQPDRLLAVVPLKEGIVASSGDYERYITIGGARYHHIIDPKTGRPTAGIHGVTLVAETVDQVNGLGTAAMVAGPAGASRSLQAWGAPEFIVMHADRQVEIGGALASKLLPPPGQKAIRRA</sequence>
<keyword evidence="7 10" id="KW-0460">Magnesium</keyword>
<dbReference type="InterPro" id="IPR003374">
    <property type="entry name" value="ApbE-like_sf"/>
</dbReference>